<dbReference type="Pfam" id="PF03595">
    <property type="entry name" value="SLAC1"/>
    <property type="match status" value="1"/>
</dbReference>
<feature type="transmembrane region" description="Helical" evidence="5">
    <location>
        <begin position="245"/>
        <end position="273"/>
    </location>
</feature>
<reference evidence="6" key="1">
    <citation type="submission" date="2021-05" db="EMBL/GenBank/DDBJ databases">
        <authorList>
            <person name="Stam R."/>
        </authorList>
    </citation>
    <scope>NUCLEOTIDE SEQUENCE</scope>
    <source>
        <strain evidence="6">CS162</strain>
    </source>
</reference>
<evidence type="ECO:0000256" key="5">
    <source>
        <dbReference type="SAM" id="Phobius"/>
    </source>
</evidence>
<dbReference type="GO" id="GO:0015140">
    <property type="term" value="F:malate transmembrane transporter activity"/>
    <property type="evidence" value="ECO:0007669"/>
    <property type="project" value="InterPro"/>
</dbReference>
<dbReference type="OrthoDB" id="2901184at2759"/>
<dbReference type="Gene3D" id="1.50.10.150">
    <property type="entry name" value="Voltage-dependent anion channel"/>
    <property type="match status" value="1"/>
</dbReference>
<keyword evidence="2 5" id="KW-0812">Transmembrane</keyword>
<feature type="transmembrane region" description="Helical" evidence="5">
    <location>
        <begin position="66"/>
        <end position="96"/>
    </location>
</feature>
<accession>A0A8J2I2W8</accession>
<evidence type="ECO:0000313" key="7">
    <source>
        <dbReference type="Proteomes" id="UP000676310"/>
    </source>
</evidence>
<dbReference type="RefSeq" id="XP_043169957.1">
    <property type="nucleotide sequence ID" value="XM_043314022.1"/>
</dbReference>
<evidence type="ECO:0000256" key="1">
    <source>
        <dbReference type="ARBA" id="ARBA00004141"/>
    </source>
</evidence>
<feature type="transmembrane region" description="Helical" evidence="5">
    <location>
        <begin position="307"/>
        <end position="335"/>
    </location>
</feature>
<feature type="transmembrane region" description="Helical" evidence="5">
    <location>
        <begin position="205"/>
        <end position="225"/>
    </location>
</feature>
<comment type="subcellular location">
    <subcellularLocation>
        <location evidence="1">Membrane</location>
        <topology evidence="1">Multi-pass membrane protein</topology>
    </subcellularLocation>
</comment>
<dbReference type="InterPro" id="IPR038665">
    <property type="entry name" value="Voltage-dep_anion_channel_sf"/>
</dbReference>
<evidence type="ECO:0008006" key="8">
    <source>
        <dbReference type="Google" id="ProtNLM"/>
    </source>
</evidence>
<organism evidence="6 7">
    <name type="scientific">Alternaria atra</name>
    <dbReference type="NCBI Taxonomy" id="119953"/>
    <lineage>
        <taxon>Eukaryota</taxon>
        <taxon>Fungi</taxon>
        <taxon>Dikarya</taxon>
        <taxon>Ascomycota</taxon>
        <taxon>Pezizomycotina</taxon>
        <taxon>Dothideomycetes</taxon>
        <taxon>Pleosporomycetidae</taxon>
        <taxon>Pleosporales</taxon>
        <taxon>Pleosporineae</taxon>
        <taxon>Pleosporaceae</taxon>
        <taxon>Alternaria</taxon>
        <taxon>Alternaria sect. Ulocladioides</taxon>
    </lineage>
</organism>
<dbReference type="EMBL" id="CAJRGZ010000019">
    <property type="protein sequence ID" value="CAG5163288.1"/>
    <property type="molecule type" value="Genomic_DNA"/>
</dbReference>
<dbReference type="PANTHER" id="PTHR31162">
    <property type="entry name" value="MALIC ACID TRANSPORT PROTEIN-RELATED"/>
    <property type="match status" value="1"/>
</dbReference>
<dbReference type="AlphaFoldDB" id="A0A8J2I2W8"/>
<dbReference type="CDD" id="cd09317">
    <property type="entry name" value="TDT_Mae1_like"/>
    <property type="match status" value="1"/>
</dbReference>
<dbReference type="InterPro" id="IPR030185">
    <property type="entry name" value="Mae1"/>
</dbReference>
<feature type="transmembrane region" description="Helical" evidence="5">
    <location>
        <begin position="20"/>
        <end position="46"/>
    </location>
</feature>
<evidence type="ECO:0000256" key="2">
    <source>
        <dbReference type="ARBA" id="ARBA00022692"/>
    </source>
</evidence>
<feature type="transmembrane region" description="Helical" evidence="5">
    <location>
        <begin position="161"/>
        <end position="184"/>
    </location>
</feature>
<proteinExistence type="predicted"/>
<dbReference type="InterPro" id="IPR004695">
    <property type="entry name" value="SLAC1/Mae1/Ssu1/TehA"/>
</dbReference>
<dbReference type="Proteomes" id="UP000676310">
    <property type="component" value="Unassembled WGS sequence"/>
</dbReference>
<keyword evidence="4 5" id="KW-0472">Membrane</keyword>
<feature type="transmembrane region" description="Helical" evidence="5">
    <location>
        <begin position="280"/>
        <end position="301"/>
    </location>
</feature>
<evidence type="ECO:0000256" key="3">
    <source>
        <dbReference type="ARBA" id="ARBA00022989"/>
    </source>
</evidence>
<feature type="transmembrane region" description="Helical" evidence="5">
    <location>
        <begin position="102"/>
        <end position="121"/>
    </location>
</feature>
<keyword evidence="3 5" id="KW-1133">Transmembrane helix</keyword>
<dbReference type="PANTHER" id="PTHR31162:SF0">
    <property type="entry name" value="MALIC ACID TRANSPORT PROTEIN"/>
    <property type="match status" value="1"/>
</dbReference>
<feature type="transmembrane region" description="Helical" evidence="5">
    <location>
        <begin position="133"/>
        <end position="155"/>
    </location>
</feature>
<sequence>MSTGGLALLLHPDNQPNRFSGLLAIGRGIYVFEVFLFVAVACAISVRFARCPRLLRESLTHPSESLFFATSFLSLASIIGGMHLYGVPVCGTWLLIAYRIVFWLYFTATFVVAIGSYYLLFSSPALKIQDMTPAWDLPIFPFMLSGTLAAIGAGHQPAMHAVAMIVAGLTAQGLGMTVSLIMYVMYVHRMIEWGFPSSKSRPAMFIAVGPPAFTSLAIIGMARAWPVTATFFGTDGQATAHMLEMVATMVAVFIWSLALWFFCIAVLSILAVAKEMTFHLNWWAFVFPNVGFTLATIKIGVMFGSMAVGWVGSVMTISLVATYMFVFAMCARALLKQEILSQGKDEDTYFGEEKPKVRRKEEIAVKAQEKHV</sequence>
<name>A0A8J2I2W8_9PLEO</name>
<evidence type="ECO:0000256" key="4">
    <source>
        <dbReference type="ARBA" id="ARBA00023136"/>
    </source>
</evidence>
<protein>
    <recommendedName>
        <fullName evidence="8">Malic acid transport protein</fullName>
    </recommendedName>
</protein>
<gene>
    <name evidence="6" type="ORF">ALTATR162_LOCUS6401</name>
</gene>
<dbReference type="GO" id="GO:0016020">
    <property type="term" value="C:membrane"/>
    <property type="evidence" value="ECO:0007669"/>
    <property type="project" value="UniProtKB-SubCell"/>
</dbReference>
<keyword evidence="7" id="KW-1185">Reference proteome</keyword>
<comment type="caution">
    <text evidence="6">The sequence shown here is derived from an EMBL/GenBank/DDBJ whole genome shotgun (WGS) entry which is preliminary data.</text>
</comment>
<dbReference type="GeneID" id="67018287"/>
<evidence type="ECO:0000313" key="6">
    <source>
        <dbReference type="EMBL" id="CAG5163288.1"/>
    </source>
</evidence>